<organism evidence="2 3">
    <name type="scientific">Eumeta variegata</name>
    <name type="common">Bagworm moth</name>
    <name type="synonym">Eumeta japonica</name>
    <dbReference type="NCBI Taxonomy" id="151549"/>
    <lineage>
        <taxon>Eukaryota</taxon>
        <taxon>Metazoa</taxon>
        <taxon>Ecdysozoa</taxon>
        <taxon>Arthropoda</taxon>
        <taxon>Hexapoda</taxon>
        <taxon>Insecta</taxon>
        <taxon>Pterygota</taxon>
        <taxon>Neoptera</taxon>
        <taxon>Endopterygota</taxon>
        <taxon>Lepidoptera</taxon>
        <taxon>Glossata</taxon>
        <taxon>Ditrysia</taxon>
        <taxon>Tineoidea</taxon>
        <taxon>Psychidae</taxon>
        <taxon>Oiketicinae</taxon>
        <taxon>Eumeta</taxon>
    </lineage>
</organism>
<accession>A0A4C1W0B3</accession>
<reference evidence="2 3" key="1">
    <citation type="journal article" date="2019" name="Commun. Biol.">
        <title>The bagworm genome reveals a unique fibroin gene that provides high tensile strength.</title>
        <authorList>
            <person name="Kono N."/>
            <person name="Nakamura H."/>
            <person name="Ohtoshi R."/>
            <person name="Tomita M."/>
            <person name="Numata K."/>
            <person name="Arakawa K."/>
        </authorList>
    </citation>
    <scope>NUCLEOTIDE SEQUENCE [LARGE SCALE GENOMIC DNA]</scope>
</reference>
<feature type="region of interest" description="Disordered" evidence="1">
    <location>
        <begin position="1"/>
        <end position="37"/>
    </location>
</feature>
<comment type="caution">
    <text evidence="2">The sequence shown here is derived from an EMBL/GenBank/DDBJ whole genome shotgun (WGS) entry which is preliminary data.</text>
</comment>
<evidence type="ECO:0000256" key="1">
    <source>
        <dbReference type="SAM" id="MobiDB-lite"/>
    </source>
</evidence>
<gene>
    <name evidence="2" type="ORF">EVAR_39514_1</name>
</gene>
<evidence type="ECO:0000313" key="3">
    <source>
        <dbReference type="Proteomes" id="UP000299102"/>
    </source>
</evidence>
<proteinExistence type="predicted"/>
<dbReference type="AlphaFoldDB" id="A0A4C1W0B3"/>
<sequence>MYVTRKIAYTKTVSSRSSDGEQTRRGGPRRPPRLGPYFTAYPRLKRVEKRLSVERPLDKHVRCQRQSRNLKTPRVGAALDGSPGAVTISVCLLDYSM</sequence>
<dbReference type="Proteomes" id="UP000299102">
    <property type="component" value="Unassembled WGS sequence"/>
</dbReference>
<keyword evidence="3" id="KW-1185">Reference proteome</keyword>
<evidence type="ECO:0000313" key="2">
    <source>
        <dbReference type="EMBL" id="GBP44503.1"/>
    </source>
</evidence>
<protein>
    <submittedName>
        <fullName evidence="2">Uncharacterized protein</fullName>
    </submittedName>
</protein>
<dbReference type="EMBL" id="BGZK01000453">
    <property type="protein sequence ID" value="GBP44503.1"/>
    <property type="molecule type" value="Genomic_DNA"/>
</dbReference>
<name>A0A4C1W0B3_EUMVA</name>